<dbReference type="EMBL" id="JABCKI010000178">
    <property type="protein sequence ID" value="KAG5651960.1"/>
    <property type="molecule type" value="Genomic_DNA"/>
</dbReference>
<keyword evidence="3" id="KW-1185">Reference proteome</keyword>
<name>A0A9P7KKQ3_9AGAR</name>
<evidence type="ECO:0000313" key="2">
    <source>
        <dbReference type="EMBL" id="KAG5651960.1"/>
    </source>
</evidence>
<accession>A0A9P7KKQ3</accession>
<gene>
    <name evidence="2" type="ORF">H0H81_006810</name>
</gene>
<dbReference type="Proteomes" id="UP000717328">
    <property type="component" value="Unassembled WGS sequence"/>
</dbReference>
<dbReference type="AlphaFoldDB" id="A0A9P7KKQ3"/>
<protein>
    <submittedName>
        <fullName evidence="2">Uncharacterized protein</fullName>
    </submittedName>
</protein>
<reference evidence="2" key="1">
    <citation type="submission" date="2021-02" db="EMBL/GenBank/DDBJ databases">
        <authorList>
            <person name="Nieuwenhuis M."/>
            <person name="Van De Peppel L.J.J."/>
        </authorList>
    </citation>
    <scope>NUCLEOTIDE SEQUENCE</scope>
    <source>
        <strain evidence="2">D49</strain>
    </source>
</reference>
<evidence type="ECO:0000313" key="3">
    <source>
        <dbReference type="Proteomes" id="UP000717328"/>
    </source>
</evidence>
<sequence length="437" mass="49684">MFSVSKKLQRYYPLLERCRTAARGCLLNQHIIASAVLPASILIYRYIIRPTKLDQYLLEPITHFSLLAVKQYFTNPALIGISLLPWVGGAIYDHIIVPRFVTPPTPEFIVDDQLPVDDSPHPSYLPVKIEAQQLSREETCPFIISMKVGKDWSVPPSMNIDITPTQEIYLMANWTKNKAIIPQHRFLSVHAELENAPGLYSAADGYRELGQHVASLGRKVPFERWGELTVRLPAELGEIEYPSASYEYPPIPTDELRNLRWLTWSGRPAQLISPSSWLPFSEPLLRPLVELTLTCNISLDDFSRILFCAVQLQTLEVHSIDHQADSVLKDIPGGLHSVTTKTPRRSMESLTLTSSEDITPIFSHYSFATLRMINFDLAYQVTDIHKIQVPWKNLKTVLLKSHSLSLDNSDWIRYQCPLAKHEHISVKTIQNNVEASL</sequence>
<proteinExistence type="predicted"/>
<comment type="caution">
    <text evidence="2">The sequence shown here is derived from an EMBL/GenBank/DDBJ whole genome shotgun (WGS) entry which is preliminary data.</text>
</comment>
<dbReference type="OrthoDB" id="2950916at2759"/>
<keyword evidence="1" id="KW-1133">Transmembrane helix</keyword>
<keyword evidence="1" id="KW-0812">Transmembrane</keyword>
<organism evidence="2 3">
    <name type="scientific">Sphagnurus paluster</name>
    <dbReference type="NCBI Taxonomy" id="117069"/>
    <lineage>
        <taxon>Eukaryota</taxon>
        <taxon>Fungi</taxon>
        <taxon>Dikarya</taxon>
        <taxon>Basidiomycota</taxon>
        <taxon>Agaricomycotina</taxon>
        <taxon>Agaricomycetes</taxon>
        <taxon>Agaricomycetidae</taxon>
        <taxon>Agaricales</taxon>
        <taxon>Tricholomatineae</taxon>
        <taxon>Lyophyllaceae</taxon>
        <taxon>Sphagnurus</taxon>
    </lineage>
</organism>
<feature type="transmembrane region" description="Helical" evidence="1">
    <location>
        <begin position="21"/>
        <end position="47"/>
    </location>
</feature>
<reference evidence="2" key="2">
    <citation type="submission" date="2021-10" db="EMBL/GenBank/DDBJ databases">
        <title>Phylogenomics reveals ancestral predisposition of the termite-cultivated fungus Termitomyces towards a domesticated lifestyle.</title>
        <authorList>
            <person name="Auxier B."/>
            <person name="Grum-Grzhimaylo A."/>
            <person name="Cardenas M.E."/>
            <person name="Lodge J.D."/>
            <person name="Laessoe T."/>
            <person name="Pedersen O."/>
            <person name="Smith M.E."/>
            <person name="Kuyper T.W."/>
            <person name="Franco-Molano E.A."/>
            <person name="Baroni T.J."/>
            <person name="Aanen D.K."/>
        </authorList>
    </citation>
    <scope>NUCLEOTIDE SEQUENCE</scope>
    <source>
        <strain evidence="2">D49</strain>
    </source>
</reference>
<evidence type="ECO:0000256" key="1">
    <source>
        <dbReference type="SAM" id="Phobius"/>
    </source>
</evidence>
<keyword evidence="1" id="KW-0472">Membrane</keyword>